<organism evidence="1 2">
    <name type="scientific">Actinomadura craniellae</name>
    <dbReference type="NCBI Taxonomy" id="2231787"/>
    <lineage>
        <taxon>Bacteria</taxon>
        <taxon>Bacillati</taxon>
        <taxon>Actinomycetota</taxon>
        <taxon>Actinomycetes</taxon>
        <taxon>Streptosporangiales</taxon>
        <taxon>Thermomonosporaceae</taxon>
        <taxon>Actinomadura</taxon>
    </lineage>
</organism>
<name>A0A365H7W7_9ACTN</name>
<keyword evidence="2" id="KW-1185">Reference proteome</keyword>
<evidence type="ECO:0008006" key="3">
    <source>
        <dbReference type="Google" id="ProtNLM"/>
    </source>
</evidence>
<dbReference type="Proteomes" id="UP000251891">
    <property type="component" value="Unassembled WGS sequence"/>
</dbReference>
<gene>
    <name evidence="1" type="ORF">DPM19_10650</name>
</gene>
<accession>A0A365H7W7</accession>
<evidence type="ECO:0000313" key="1">
    <source>
        <dbReference type="EMBL" id="RAY15177.1"/>
    </source>
</evidence>
<proteinExistence type="predicted"/>
<dbReference type="EMBL" id="QLYX01000004">
    <property type="protein sequence ID" value="RAY15177.1"/>
    <property type="molecule type" value="Genomic_DNA"/>
</dbReference>
<dbReference type="SUPFAM" id="SSF89392">
    <property type="entry name" value="Prokaryotic lipoproteins and lipoprotein localization factors"/>
    <property type="match status" value="1"/>
</dbReference>
<comment type="caution">
    <text evidence="1">The sequence shown here is derived from an EMBL/GenBank/DDBJ whole genome shotgun (WGS) entry which is preliminary data.</text>
</comment>
<sequence>MRLRFAAAAAVGTTLTLFLTGCQGEAGNQGTTGDIKLTAAQALTQTSKKAGQTDTFRAELTVSTTAAGATTKIRASGQFRLRPELAFSARLDELARGGQSLTGAGAQAVFTDRVLYAKLPAGLTQFTGGKPWLKVNVNQADQRTGVDLGGLIDQIQKVNPAEQTKMLTASKNVRKVGTEKIDGVQTTHYQGSVTLKEALAQLDPQARQKLQKAYPQGDGKLNFDLWVDGQHLPRKLTTKGAESGGGSAALTVLYSDYGKSVTVSAPPADQVGELSGLFGN</sequence>
<dbReference type="Gene3D" id="2.50.20.20">
    <property type="match status" value="1"/>
</dbReference>
<dbReference type="OrthoDB" id="3369896at2"/>
<dbReference type="AlphaFoldDB" id="A0A365H7W7"/>
<reference evidence="1 2" key="1">
    <citation type="submission" date="2018-06" db="EMBL/GenBank/DDBJ databases">
        <title>Actinomadura craniellae sp. nov. isolated from marine sponge Craniella sp.</title>
        <authorList>
            <person name="Li L."/>
            <person name="Xu Q.H."/>
            <person name="Lin H.W."/>
            <person name="Lu Y.H."/>
        </authorList>
    </citation>
    <scope>NUCLEOTIDE SEQUENCE [LARGE SCALE GENOMIC DNA]</scope>
    <source>
        <strain evidence="1 2">LHW63021</strain>
    </source>
</reference>
<dbReference type="InterPro" id="IPR029046">
    <property type="entry name" value="LolA/LolB/LppX"/>
</dbReference>
<evidence type="ECO:0000313" key="2">
    <source>
        <dbReference type="Proteomes" id="UP000251891"/>
    </source>
</evidence>
<dbReference type="PROSITE" id="PS51257">
    <property type="entry name" value="PROKAR_LIPOPROTEIN"/>
    <property type="match status" value="1"/>
</dbReference>
<dbReference type="RefSeq" id="WP_111865623.1">
    <property type="nucleotide sequence ID" value="NZ_QLYX01000004.1"/>
</dbReference>
<protein>
    <recommendedName>
        <fullName evidence="3">LppX_LprAFG lipoprotein</fullName>
    </recommendedName>
</protein>